<reference evidence="2 3" key="1">
    <citation type="submission" date="2015-09" db="EMBL/GenBank/DDBJ databases">
        <title>Trachymyrmex zeteki WGS genome.</title>
        <authorList>
            <person name="Nygaard S."/>
            <person name="Hu H."/>
            <person name="Boomsma J."/>
            <person name="Zhang G."/>
        </authorList>
    </citation>
    <scope>NUCLEOTIDE SEQUENCE [LARGE SCALE GENOMIC DNA]</scope>
    <source>
        <strain evidence="2">Tzet28-1</strain>
        <tissue evidence="2">Whole body</tissue>
    </source>
</reference>
<dbReference type="EMBL" id="KQ982548">
    <property type="protein sequence ID" value="KYQ55201.1"/>
    <property type="molecule type" value="Genomic_DNA"/>
</dbReference>
<protein>
    <submittedName>
        <fullName evidence="2">Uncharacterized protein</fullName>
    </submittedName>
</protein>
<organism evidence="2 3">
    <name type="scientific">Mycetomoellerius zeteki</name>
    <dbReference type="NCBI Taxonomy" id="64791"/>
    <lineage>
        <taxon>Eukaryota</taxon>
        <taxon>Metazoa</taxon>
        <taxon>Ecdysozoa</taxon>
        <taxon>Arthropoda</taxon>
        <taxon>Hexapoda</taxon>
        <taxon>Insecta</taxon>
        <taxon>Pterygota</taxon>
        <taxon>Neoptera</taxon>
        <taxon>Endopterygota</taxon>
        <taxon>Hymenoptera</taxon>
        <taxon>Apocrita</taxon>
        <taxon>Aculeata</taxon>
        <taxon>Formicoidea</taxon>
        <taxon>Formicidae</taxon>
        <taxon>Myrmicinae</taxon>
        <taxon>Mycetomoellerius</taxon>
    </lineage>
</organism>
<gene>
    <name evidence="2" type="ORF">ALC60_05826</name>
</gene>
<evidence type="ECO:0000256" key="1">
    <source>
        <dbReference type="SAM" id="MobiDB-lite"/>
    </source>
</evidence>
<dbReference type="Proteomes" id="UP000075809">
    <property type="component" value="Unassembled WGS sequence"/>
</dbReference>
<feature type="region of interest" description="Disordered" evidence="1">
    <location>
        <begin position="1"/>
        <end position="38"/>
    </location>
</feature>
<name>A0A151X4A5_9HYME</name>
<evidence type="ECO:0000313" key="2">
    <source>
        <dbReference type="EMBL" id="KYQ55201.1"/>
    </source>
</evidence>
<accession>A0A151X4A5</accession>
<dbReference type="AlphaFoldDB" id="A0A151X4A5"/>
<proteinExistence type="predicted"/>
<evidence type="ECO:0000313" key="3">
    <source>
        <dbReference type="Proteomes" id="UP000075809"/>
    </source>
</evidence>
<feature type="compositionally biased region" description="Basic and acidic residues" evidence="1">
    <location>
        <begin position="1"/>
        <end position="11"/>
    </location>
</feature>
<keyword evidence="3" id="KW-1185">Reference proteome</keyword>
<sequence>MRENVTRDPRAHRAATGTIVAQEQHARPSLPRPGSPGSYASVRLRITVTARQYQNTGTRLTIPSLHIYPTQNTLASDSHSEALYDRMADNEIRLRTELEGCDRMIVERYKTLGNKLRQFLQGISRKIHVLVERIAIERGKEGRRNTEEDVDEKLSTLLRGRSPVGYVTCDS</sequence>